<dbReference type="FunFam" id="3.40.50.1170:FF:000001">
    <property type="entry name" value="L-asparaginase 2"/>
    <property type="match status" value="1"/>
</dbReference>
<dbReference type="GO" id="GO:0006528">
    <property type="term" value="P:asparagine metabolic process"/>
    <property type="evidence" value="ECO:0007669"/>
    <property type="project" value="InterPro"/>
</dbReference>
<comment type="similarity">
    <text evidence="1">Belongs to the asparaginase 1 family.</text>
</comment>
<proteinExistence type="inferred from homology"/>
<evidence type="ECO:0000256" key="5">
    <source>
        <dbReference type="PROSITE-ProRule" id="PRU10099"/>
    </source>
</evidence>
<dbReference type="EMBL" id="NESP01000001">
    <property type="protein sequence ID" value="PUE58160.1"/>
    <property type="molecule type" value="Genomic_DNA"/>
</dbReference>
<dbReference type="InterPro" id="IPR020827">
    <property type="entry name" value="Asparaginase/glutaminase_AS1"/>
</dbReference>
<accession>A0A315EJS7</accession>
<dbReference type="PROSITE" id="PS51732">
    <property type="entry name" value="ASN_GLN_ASE_3"/>
    <property type="match status" value="1"/>
</dbReference>
<feature type="binding site" evidence="4">
    <location>
        <begin position="95"/>
        <end position="96"/>
    </location>
    <ligand>
        <name>substrate</name>
    </ligand>
</feature>
<dbReference type="InterPro" id="IPR037152">
    <property type="entry name" value="L-asparaginase_N_sf"/>
</dbReference>
<keyword evidence="10" id="KW-1185">Reference proteome</keyword>
<dbReference type="InterPro" id="IPR040919">
    <property type="entry name" value="Asparaginase_C"/>
</dbReference>
<dbReference type="PIRSF" id="PIRSF001220">
    <property type="entry name" value="L-ASNase_gatD"/>
    <property type="match status" value="1"/>
</dbReference>
<evidence type="ECO:0000256" key="2">
    <source>
        <dbReference type="ARBA" id="ARBA00022801"/>
    </source>
</evidence>
<dbReference type="SUPFAM" id="SSF53774">
    <property type="entry name" value="Glutaminase/Asparaginase"/>
    <property type="match status" value="1"/>
</dbReference>
<dbReference type="InterPro" id="IPR004550">
    <property type="entry name" value="AsnASE_II"/>
</dbReference>
<dbReference type="PROSITE" id="PS00144">
    <property type="entry name" value="ASN_GLN_ASE_1"/>
    <property type="match status" value="1"/>
</dbReference>
<feature type="active site" description="O-isoaspartyl threonine intermediate" evidence="3">
    <location>
        <position position="17"/>
    </location>
</feature>
<protein>
    <recommendedName>
        <fullName evidence="11">L-asparaginase</fullName>
    </recommendedName>
</protein>
<evidence type="ECO:0000259" key="7">
    <source>
        <dbReference type="Pfam" id="PF00710"/>
    </source>
</evidence>
<feature type="domain" description="L-asparaginase N-terminal" evidence="7">
    <location>
        <begin position="8"/>
        <end position="178"/>
    </location>
</feature>
<dbReference type="PANTHER" id="PTHR11707">
    <property type="entry name" value="L-ASPARAGINASE"/>
    <property type="match status" value="1"/>
</dbReference>
<comment type="caution">
    <text evidence="9">The sequence shown here is derived from an EMBL/GenBank/DDBJ whole genome shotgun (WGS) entry which is preliminary data.</text>
</comment>
<dbReference type="Pfam" id="PF17763">
    <property type="entry name" value="Asparaginase_C"/>
    <property type="match status" value="1"/>
</dbReference>
<dbReference type="InterPro" id="IPR027475">
    <property type="entry name" value="Asparaginase/glutaminase_AS2"/>
</dbReference>
<evidence type="ECO:0000256" key="6">
    <source>
        <dbReference type="PROSITE-ProRule" id="PRU10100"/>
    </source>
</evidence>
<feature type="active site" evidence="5">
    <location>
        <position position="17"/>
    </location>
</feature>
<dbReference type="GO" id="GO:0004067">
    <property type="term" value="F:asparaginase activity"/>
    <property type="evidence" value="ECO:0007669"/>
    <property type="project" value="UniProtKB-UniRule"/>
</dbReference>
<dbReference type="PANTHER" id="PTHR11707:SF28">
    <property type="entry name" value="60 KDA LYSOPHOSPHOLIPASE"/>
    <property type="match status" value="1"/>
</dbReference>
<feature type="domain" description="Asparaginase/glutaminase C-terminal" evidence="8">
    <location>
        <begin position="203"/>
        <end position="299"/>
    </location>
</feature>
<dbReference type="Gene3D" id="3.40.50.40">
    <property type="match status" value="1"/>
</dbReference>
<dbReference type="RefSeq" id="WP_108401374.1">
    <property type="nucleotide sequence ID" value="NZ_NESP01000001.1"/>
</dbReference>
<sequence>MNAKKTKKIVVLATGGTIAGLASDAAQPQNYTAGQVGVDDLLQGVAHEGIELLSEQVAQIDSKDMSFAVWQSLLARVSHCLKQDDVQGMVITHGTDTLEETAYFLQTVLQPTKPVAITCAMLPANAPDSDGPGNLKDALAWVQQPDASGVSVVCAGQVYAGNAVQKSHSHQRNPFASQAGVTHPAALRVPSVAQVLACTHWPRVELVFNHAGADGRLVRSLTAHDAPQGWVVAGTGNGTLHHDLEAALLDAQKQGAQVLRASRCAQGGVQLREADVLPHAGGLTAVQARVALLMHLVAQQA</sequence>
<gene>
    <name evidence="9" type="ORF">B9Z44_00190</name>
</gene>
<dbReference type="InterPro" id="IPR006034">
    <property type="entry name" value="Asparaginase/glutaminase-like"/>
</dbReference>
<dbReference type="CDD" id="cd08964">
    <property type="entry name" value="L-asparaginase_II"/>
    <property type="match status" value="1"/>
</dbReference>
<evidence type="ECO:0000256" key="1">
    <source>
        <dbReference type="ARBA" id="ARBA00010518"/>
    </source>
</evidence>
<evidence type="ECO:0000313" key="9">
    <source>
        <dbReference type="EMBL" id="PUE58160.1"/>
    </source>
</evidence>
<dbReference type="Proteomes" id="UP000251341">
    <property type="component" value="Unassembled WGS sequence"/>
</dbReference>
<dbReference type="Gene3D" id="3.40.50.1170">
    <property type="entry name" value="L-asparaginase, N-terminal domain"/>
    <property type="match status" value="1"/>
</dbReference>
<dbReference type="InterPro" id="IPR036152">
    <property type="entry name" value="Asp/glu_Ase-like_sf"/>
</dbReference>
<dbReference type="SMART" id="SM00870">
    <property type="entry name" value="Asparaginase"/>
    <property type="match status" value="1"/>
</dbReference>
<organism evidence="9 10">
    <name type="scientific">Limnohabitans curvus</name>
    <dbReference type="NCBI Taxonomy" id="323423"/>
    <lineage>
        <taxon>Bacteria</taxon>
        <taxon>Pseudomonadati</taxon>
        <taxon>Pseudomonadota</taxon>
        <taxon>Betaproteobacteria</taxon>
        <taxon>Burkholderiales</taxon>
        <taxon>Comamonadaceae</taxon>
        <taxon>Limnohabitans</taxon>
    </lineage>
</organism>
<evidence type="ECO:0000313" key="10">
    <source>
        <dbReference type="Proteomes" id="UP000251341"/>
    </source>
</evidence>
<dbReference type="SFLD" id="SFLDS00057">
    <property type="entry name" value="Glutaminase/Asparaginase"/>
    <property type="match status" value="1"/>
</dbReference>
<dbReference type="Pfam" id="PF00710">
    <property type="entry name" value="Asparaginase"/>
    <property type="match status" value="1"/>
</dbReference>
<evidence type="ECO:0008006" key="11">
    <source>
        <dbReference type="Google" id="ProtNLM"/>
    </source>
</evidence>
<evidence type="ECO:0000259" key="8">
    <source>
        <dbReference type="Pfam" id="PF17763"/>
    </source>
</evidence>
<dbReference type="PROSITE" id="PS00917">
    <property type="entry name" value="ASN_GLN_ASE_2"/>
    <property type="match status" value="1"/>
</dbReference>
<keyword evidence="2" id="KW-0378">Hydrolase</keyword>
<dbReference type="PRINTS" id="PR00139">
    <property type="entry name" value="ASNGLNASE"/>
</dbReference>
<feature type="active site" evidence="6">
    <location>
        <position position="95"/>
    </location>
</feature>
<dbReference type="PIRSF" id="PIRSF500176">
    <property type="entry name" value="L_ASNase"/>
    <property type="match status" value="1"/>
</dbReference>
<feature type="binding site" evidence="4">
    <location>
        <position position="62"/>
    </location>
    <ligand>
        <name>substrate</name>
    </ligand>
</feature>
<name>A0A315EJS7_9BURK</name>
<dbReference type="InterPro" id="IPR027473">
    <property type="entry name" value="L-asparaginase_C"/>
</dbReference>
<dbReference type="InterPro" id="IPR027474">
    <property type="entry name" value="L-asparaginase_N"/>
</dbReference>
<dbReference type="AlphaFoldDB" id="A0A315EJS7"/>
<evidence type="ECO:0000256" key="4">
    <source>
        <dbReference type="PIRSR" id="PIRSR001220-2"/>
    </source>
</evidence>
<reference evidence="9 10" key="1">
    <citation type="submission" date="2017-04" db="EMBL/GenBank/DDBJ databases">
        <title>Unexpected and diverse lifestyles within the genus Limnohabitans.</title>
        <authorList>
            <person name="Kasalicky V."/>
            <person name="Mehrshad M."/>
            <person name="Andrei S.-A."/>
            <person name="Salcher M."/>
            <person name="Kratochvilova H."/>
            <person name="Simek K."/>
            <person name="Ghai R."/>
        </authorList>
    </citation>
    <scope>NUCLEOTIDE SEQUENCE [LARGE SCALE GENOMIC DNA]</scope>
    <source>
        <strain evidence="9 10">MWH-C5</strain>
    </source>
</reference>
<evidence type="ECO:0000256" key="3">
    <source>
        <dbReference type="PIRSR" id="PIRSR001220-1"/>
    </source>
</evidence>